<keyword evidence="3" id="KW-1185">Reference proteome</keyword>
<comment type="caution">
    <text evidence="2">The sequence shown here is derived from an EMBL/GenBank/DDBJ whole genome shotgun (WGS) entry which is preliminary data.</text>
</comment>
<dbReference type="EMBL" id="RSCD01000001">
    <property type="protein sequence ID" value="RSH95525.1"/>
    <property type="molecule type" value="Genomic_DNA"/>
</dbReference>
<evidence type="ECO:0000313" key="3">
    <source>
        <dbReference type="Proteomes" id="UP000279259"/>
    </source>
</evidence>
<gene>
    <name evidence="2" type="ORF">EHS25_000617</name>
</gene>
<dbReference type="AlphaFoldDB" id="A0A427YWW4"/>
<protein>
    <recommendedName>
        <fullName evidence="4">Extracellular membrane protein CFEM domain-containing protein</fullName>
    </recommendedName>
</protein>
<feature type="chain" id="PRO_5019027223" description="Extracellular membrane protein CFEM domain-containing protein" evidence="1">
    <location>
        <begin position="18"/>
        <end position="404"/>
    </location>
</feature>
<evidence type="ECO:0000313" key="2">
    <source>
        <dbReference type="EMBL" id="RSH95525.1"/>
    </source>
</evidence>
<feature type="signal peptide" evidence="1">
    <location>
        <begin position="1"/>
        <end position="17"/>
    </location>
</feature>
<dbReference type="Proteomes" id="UP000279259">
    <property type="component" value="Unassembled WGS sequence"/>
</dbReference>
<evidence type="ECO:0008006" key="4">
    <source>
        <dbReference type="Google" id="ProtNLM"/>
    </source>
</evidence>
<name>A0A427YWW4_9TREE</name>
<organism evidence="2 3">
    <name type="scientific">Saitozyma podzolica</name>
    <dbReference type="NCBI Taxonomy" id="1890683"/>
    <lineage>
        <taxon>Eukaryota</taxon>
        <taxon>Fungi</taxon>
        <taxon>Dikarya</taxon>
        <taxon>Basidiomycota</taxon>
        <taxon>Agaricomycotina</taxon>
        <taxon>Tremellomycetes</taxon>
        <taxon>Tremellales</taxon>
        <taxon>Trimorphomycetaceae</taxon>
        <taxon>Saitozyma</taxon>
    </lineage>
</organism>
<sequence length="404" mass="42769">MKPAFIAILAVLPSSLALVSRSSVKRGNRFDLNYPPVRFRPQNKCESCRAQIKCDSKTVFDCQCTYSNLQSMAQCVACSEASPGGNPQVNGTSVNFQTYMSAFLDSCYDDHITIPASVYSSITKHTALPSTVPATTTPRPTPTTPVGVSTTFADFRAPPAALSGSNELCYAAIWDYTGDCDYKGTVFFPKSTCSGTACSLSAATPIMCFDSIWCGVPGIDMPSSIVCDNGFRQLTTGSTLSQVVASGTSSSSRYYSCNCNGPPNGAVQACLPKGGPTVFGVANPASSLQCNLAEVCYGGASYNPQTHVGNHCEHPFYAISDSSGVVQQIQQNDNFIQCNSQWASAMLSSLVPLLMSAAQVRRTRSKGAGTSLTPALAHVGARVPAPQMVTTPVVSRAARQQQRQ</sequence>
<keyword evidence="1" id="KW-0732">Signal</keyword>
<reference evidence="2 3" key="1">
    <citation type="submission" date="2018-11" db="EMBL/GenBank/DDBJ databases">
        <title>Genome sequence of Saitozyma podzolica DSM 27192.</title>
        <authorList>
            <person name="Aliyu H."/>
            <person name="Gorte O."/>
            <person name="Ochsenreither K."/>
        </authorList>
    </citation>
    <scope>NUCLEOTIDE SEQUENCE [LARGE SCALE GENOMIC DNA]</scope>
    <source>
        <strain evidence="2 3">DSM 27192</strain>
    </source>
</reference>
<evidence type="ECO:0000256" key="1">
    <source>
        <dbReference type="SAM" id="SignalP"/>
    </source>
</evidence>
<proteinExistence type="predicted"/>
<accession>A0A427YWW4</accession>